<comment type="caution">
    <text evidence="13">The sequence shown here is derived from an EMBL/GenBank/DDBJ whole genome shotgun (WGS) entry which is preliminary data.</text>
</comment>
<proteinExistence type="inferred from homology"/>
<dbReference type="InterPro" id="IPR016454">
    <property type="entry name" value="Cysteine_dSase"/>
</dbReference>
<keyword evidence="3 10" id="KW-0808">Transferase</keyword>
<feature type="domain" description="Aminotransferase class V" evidence="12">
    <location>
        <begin position="6"/>
        <end position="367"/>
    </location>
</feature>
<dbReference type="EMBL" id="JAUJSQ010000004">
    <property type="protein sequence ID" value="MDN7932345.1"/>
    <property type="molecule type" value="Genomic_DNA"/>
</dbReference>
<dbReference type="Pfam" id="PF00266">
    <property type="entry name" value="Aminotran_5"/>
    <property type="match status" value="1"/>
</dbReference>
<feature type="binding site" evidence="10">
    <location>
        <position position="154"/>
    </location>
    <ligand>
        <name>pyridoxal 5'-phosphate</name>
        <dbReference type="ChEBI" id="CHEBI:597326"/>
    </ligand>
</feature>
<gene>
    <name evidence="10" type="primary">iscS</name>
    <name evidence="13" type="ORF">QZM52_13740</name>
</gene>
<evidence type="ECO:0000259" key="12">
    <source>
        <dbReference type="Pfam" id="PF00266"/>
    </source>
</evidence>
<evidence type="ECO:0000256" key="4">
    <source>
        <dbReference type="ARBA" id="ARBA00022714"/>
    </source>
</evidence>
<comment type="similarity">
    <text evidence="2 10">Belongs to the class-V pyridoxal-phosphate-dependent aminotransferase family. NifS/IscS subfamily.</text>
</comment>
<dbReference type="GO" id="GO:0031071">
    <property type="term" value="F:cysteine desulfurase activity"/>
    <property type="evidence" value="ECO:0007669"/>
    <property type="project" value="UniProtKB-EC"/>
</dbReference>
<dbReference type="InterPro" id="IPR000192">
    <property type="entry name" value="Aminotrans_V_dom"/>
</dbReference>
<organism evidence="13 14">
    <name type="scientific">Burkholderia metallica</name>
    <dbReference type="NCBI Taxonomy" id="488729"/>
    <lineage>
        <taxon>Bacteria</taxon>
        <taxon>Pseudomonadati</taxon>
        <taxon>Pseudomonadota</taxon>
        <taxon>Betaproteobacteria</taxon>
        <taxon>Burkholderiales</taxon>
        <taxon>Burkholderiaceae</taxon>
        <taxon>Burkholderia</taxon>
        <taxon>Burkholderia cepacia complex</taxon>
    </lineage>
</organism>
<dbReference type="EC" id="2.8.1.7" evidence="10"/>
<feature type="binding site" evidence="10">
    <location>
        <begin position="74"/>
        <end position="75"/>
    </location>
    <ligand>
        <name>pyridoxal 5'-phosphate</name>
        <dbReference type="ChEBI" id="CHEBI:597326"/>
    </ligand>
</feature>
<comment type="subcellular location">
    <subcellularLocation>
        <location evidence="10">Cytoplasm</location>
    </subcellularLocation>
</comment>
<dbReference type="NCBIfam" id="TIGR02006">
    <property type="entry name" value="IscS"/>
    <property type="match status" value="1"/>
</dbReference>
<dbReference type="HAMAP" id="MF_00331">
    <property type="entry name" value="Cys_desulf_IscS"/>
    <property type="match status" value="1"/>
</dbReference>
<evidence type="ECO:0000256" key="9">
    <source>
        <dbReference type="ARBA" id="ARBA00050776"/>
    </source>
</evidence>
<keyword evidence="8 10" id="KW-0411">Iron-sulfur</keyword>
<dbReference type="InterPro" id="IPR015421">
    <property type="entry name" value="PyrdxlP-dep_Trfase_major"/>
</dbReference>
<sequence length="403" mass="44029">MQSRPIYMDYSATTPVDPRVVDKMVPFLHEQFGNPASRSHSYGWDAEQAVEEARAHVAALLGADPREIVWTSGATEGNNLAIKGAAHFYQGKGRHLVTVKTEHKAVLDTCRELERQGFDVTYLDVREDGLLDLDTLRQALRADTILVSVMLANNETGVIQPVADIGALCRARGIVFHCDAVQAAGKIPVDVNALNVDLLTVTAHKVYGPKGIGALYVRRKPRVRIEAQMHGGGHERGMRSGTLPTHQIVGMGEAFRLAKEEMAEESRRVGALRDRLLAGLSTLDEVYVNGDLTHRIPHNLNVSFNFVEGESLIMGIKGVAVSSGSACTSASLEPSYVLRALGRSDELAHSSIRFTLGRFTTEAEVDSVIAQVRDTVGRLRALSPLWDMHLDGVDLNTIEWAAH</sequence>
<comment type="pathway">
    <text evidence="10">Cofactor biosynthesis; iron-sulfur cluster biosynthesis.</text>
</comment>
<accession>A0ABT8PCD1</accession>
<evidence type="ECO:0000256" key="5">
    <source>
        <dbReference type="ARBA" id="ARBA00022723"/>
    </source>
</evidence>
<dbReference type="RefSeq" id="WP_301755495.1">
    <property type="nucleotide sequence ID" value="NZ_JAUJSQ010000004.1"/>
</dbReference>
<comment type="function">
    <text evidence="10">Master enzyme that delivers sulfur to a number of partners involved in Fe-S cluster assembly, tRNA modification or cofactor biosynthesis. Catalyzes the removal of elemental sulfur atoms from cysteine to produce alanine. Functions as a sulfur delivery protein for Fe-S cluster synthesis onto IscU, an Fe-S scaffold assembly protein, as well as other S acceptor proteins.</text>
</comment>
<evidence type="ECO:0000256" key="6">
    <source>
        <dbReference type="ARBA" id="ARBA00022898"/>
    </source>
</evidence>
<dbReference type="InterPro" id="IPR015424">
    <property type="entry name" value="PyrdxlP-dep_Trfase"/>
</dbReference>
<name>A0ABT8PCD1_9BURK</name>
<protein>
    <recommendedName>
        <fullName evidence="10">Cysteine desulfurase IscS</fullName>
        <ecNumber evidence="10">2.8.1.7</ecNumber>
    </recommendedName>
</protein>
<reference evidence="13" key="1">
    <citation type="submission" date="2023-07" db="EMBL/GenBank/DDBJ databases">
        <title>A collection of bacterial strains from the Burkholderia cepacia Research Laboratory and Repository.</title>
        <authorList>
            <person name="Lipuma J."/>
            <person name="Spilker T."/>
            <person name="Caverly L."/>
        </authorList>
    </citation>
    <scope>NUCLEOTIDE SEQUENCE</scope>
    <source>
        <strain evidence="13">AU42020</strain>
    </source>
</reference>
<dbReference type="InterPro" id="IPR020578">
    <property type="entry name" value="Aminotrans_V_PyrdxlP_BS"/>
</dbReference>
<keyword evidence="7 10" id="KW-0408">Iron</keyword>
<dbReference type="Proteomes" id="UP001171606">
    <property type="component" value="Unassembled WGS sequence"/>
</dbReference>
<evidence type="ECO:0000313" key="13">
    <source>
        <dbReference type="EMBL" id="MDN7932345.1"/>
    </source>
</evidence>
<evidence type="ECO:0000256" key="8">
    <source>
        <dbReference type="ARBA" id="ARBA00023014"/>
    </source>
</evidence>
<feature type="modified residue" description="N6-(pyridoxal phosphate)lysine" evidence="10">
    <location>
        <position position="205"/>
    </location>
</feature>
<evidence type="ECO:0000313" key="14">
    <source>
        <dbReference type="Proteomes" id="UP001171606"/>
    </source>
</evidence>
<keyword evidence="10" id="KW-0963">Cytoplasm</keyword>
<dbReference type="PIRSF" id="PIRSF005572">
    <property type="entry name" value="NifS"/>
    <property type="match status" value="1"/>
</dbReference>
<evidence type="ECO:0000256" key="2">
    <source>
        <dbReference type="ARBA" id="ARBA00006490"/>
    </source>
</evidence>
<feature type="binding site" evidence="10">
    <location>
        <begin position="202"/>
        <end position="204"/>
    </location>
    <ligand>
        <name>pyridoxal 5'-phosphate</name>
        <dbReference type="ChEBI" id="CHEBI:597326"/>
    </ligand>
</feature>
<evidence type="ECO:0000256" key="3">
    <source>
        <dbReference type="ARBA" id="ARBA00022679"/>
    </source>
</evidence>
<dbReference type="Gene3D" id="3.90.1150.10">
    <property type="entry name" value="Aspartate Aminotransferase, domain 1"/>
    <property type="match status" value="1"/>
</dbReference>
<dbReference type="Gene3D" id="3.40.640.10">
    <property type="entry name" value="Type I PLP-dependent aspartate aminotransferase-like (Major domain)"/>
    <property type="match status" value="1"/>
</dbReference>
<comment type="catalytic activity">
    <reaction evidence="9 10">
        <text>(sulfur carrier)-H + L-cysteine = (sulfur carrier)-SH + L-alanine</text>
        <dbReference type="Rhea" id="RHEA:43892"/>
        <dbReference type="Rhea" id="RHEA-COMP:14737"/>
        <dbReference type="Rhea" id="RHEA-COMP:14739"/>
        <dbReference type="ChEBI" id="CHEBI:29917"/>
        <dbReference type="ChEBI" id="CHEBI:35235"/>
        <dbReference type="ChEBI" id="CHEBI:57972"/>
        <dbReference type="ChEBI" id="CHEBI:64428"/>
        <dbReference type="EC" id="2.8.1.7"/>
    </reaction>
</comment>
<dbReference type="PROSITE" id="PS00595">
    <property type="entry name" value="AA_TRANSFER_CLASS_5"/>
    <property type="match status" value="1"/>
</dbReference>
<keyword evidence="4 10" id="KW-0001">2Fe-2S</keyword>
<keyword evidence="14" id="KW-1185">Reference proteome</keyword>
<dbReference type="NCBIfam" id="NF010611">
    <property type="entry name" value="PRK14012.1"/>
    <property type="match status" value="1"/>
</dbReference>
<dbReference type="InterPro" id="IPR015422">
    <property type="entry name" value="PyrdxlP-dep_Trfase_small"/>
</dbReference>
<keyword evidence="5 10" id="KW-0479">Metal-binding</keyword>
<evidence type="ECO:0000256" key="7">
    <source>
        <dbReference type="ARBA" id="ARBA00023004"/>
    </source>
</evidence>
<feature type="binding site" description="via persulfide group" evidence="10">
    <location>
        <position position="327"/>
    </location>
    <ligand>
        <name>[2Fe-2S] cluster</name>
        <dbReference type="ChEBI" id="CHEBI:190135"/>
        <note>ligand shared with IscU</note>
    </ligand>
</feature>
<dbReference type="PANTHER" id="PTHR11601:SF34">
    <property type="entry name" value="CYSTEINE DESULFURASE"/>
    <property type="match status" value="1"/>
</dbReference>
<keyword evidence="6 10" id="KW-0663">Pyridoxal phosphate</keyword>
<evidence type="ECO:0000256" key="10">
    <source>
        <dbReference type="HAMAP-Rule" id="MF_00331"/>
    </source>
</evidence>
<comment type="cofactor">
    <cofactor evidence="1 10 11">
        <name>pyridoxal 5'-phosphate</name>
        <dbReference type="ChEBI" id="CHEBI:597326"/>
    </cofactor>
</comment>
<feature type="active site" description="Cysteine persulfide intermediate" evidence="10">
    <location>
        <position position="327"/>
    </location>
</feature>
<comment type="subunit">
    <text evidence="10">Homodimer. Forms a heterotetramer with IscU, interacts with other sulfur acceptors.</text>
</comment>
<dbReference type="SUPFAM" id="SSF53383">
    <property type="entry name" value="PLP-dependent transferases"/>
    <property type="match status" value="1"/>
</dbReference>
<evidence type="ECO:0000256" key="11">
    <source>
        <dbReference type="RuleBase" id="RU004504"/>
    </source>
</evidence>
<feature type="binding site" evidence="10">
    <location>
        <position position="242"/>
    </location>
    <ligand>
        <name>pyridoxal 5'-phosphate</name>
        <dbReference type="ChEBI" id="CHEBI:597326"/>
    </ligand>
</feature>
<feature type="binding site" evidence="10">
    <location>
        <position position="182"/>
    </location>
    <ligand>
        <name>pyridoxal 5'-phosphate</name>
        <dbReference type="ChEBI" id="CHEBI:597326"/>
    </ligand>
</feature>
<dbReference type="InterPro" id="IPR010240">
    <property type="entry name" value="Cys_deSase_IscS"/>
</dbReference>
<evidence type="ECO:0000256" key="1">
    <source>
        <dbReference type="ARBA" id="ARBA00001933"/>
    </source>
</evidence>
<dbReference type="PANTHER" id="PTHR11601">
    <property type="entry name" value="CYSTEINE DESULFURYLASE FAMILY MEMBER"/>
    <property type="match status" value="1"/>
</dbReference>